<keyword evidence="2" id="KW-0732">Signal</keyword>
<accession>A0A9D1MJ78</accession>
<sequence>MKGVFVTLLSLLPALALAAAGSIGIYEEYGLWQMLVYLLACILFFPVASILHELGHMLFGAVCGMRVKISKTAIFRPSGCAVRPLRSMAVRTRFILTALGGLILNFVFTVVGMGFLFASGGLLWVSLAAPSSFYLFMINVLPLNYAAGDTDMLLAVQAMKNTAEWQVLGRVLKIQGMLAEGKNIADIDENYFYSVPQIAEYEPAFIMLVSLRADYYAAKGEEVRAQEWKQRLEGLLREYAPESVTEQ</sequence>
<evidence type="ECO:0008006" key="5">
    <source>
        <dbReference type="Google" id="ProtNLM"/>
    </source>
</evidence>
<feature type="transmembrane region" description="Helical" evidence="1">
    <location>
        <begin position="94"/>
        <end position="117"/>
    </location>
</feature>
<evidence type="ECO:0000313" key="3">
    <source>
        <dbReference type="EMBL" id="HIU61256.1"/>
    </source>
</evidence>
<dbReference type="Proteomes" id="UP000824110">
    <property type="component" value="Unassembled WGS sequence"/>
</dbReference>
<protein>
    <recommendedName>
        <fullName evidence="5">Peptidase M50 domain-containing protein</fullName>
    </recommendedName>
</protein>
<evidence type="ECO:0000256" key="1">
    <source>
        <dbReference type="SAM" id="Phobius"/>
    </source>
</evidence>
<name>A0A9D1MJ78_9FIRM</name>
<feature type="transmembrane region" description="Helical" evidence="1">
    <location>
        <begin position="123"/>
        <end position="143"/>
    </location>
</feature>
<evidence type="ECO:0000313" key="4">
    <source>
        <dbReference type="Proteomes" id="UP000824110"/>
    </source>
</evidence>
<reference evidence="3" key="1">
    <citation type="submission" date="2020-10" db="EMBL/GenBank/DDBJ databases">
        <authorList>
            <person name="Gilroy R."/>
        </authorList>
    </citation>
    <scope>NUCLEOTIDE SEQUENCE</scope>
    <source>
        <strain evidence="3">CHK195-12923</strain>
    </source>
</reference>
<gene>
    <name evidence="3" type="ORF">IAB69_01215</name>
</gene>
<feature type="signal peptide" evidence="2">
    <location>
        <begin position="1"/>
        <end position="18"/>
    </location>
</feature>
<organism evidence="3 4">
    <name type="scientific">Candidatus Coproplasma excrementigallinarum</name>
    <dbReference type="NCBI Taxonomy" id="2840747"/>
    <lineage>
        <taxon>Bacteria</taxon>
        <taxon>Bacillati</taxon>
        <taxon>Bacillota</taxon>
        <taxon>Clostridia</taxon>
        <taxon>Eubacteriales</taxon>
        <taxon>Candidatus Coproplasma</taxon>
    </lineage>
</organism>
<dbReference type="EMBL" id="DVNE01000011">
    <property type="protein sequence ID" value="HIU61256.1"/>
    <property type="molecule type" value="Genomic_DNA"/>
</dbReference>
<keyword evidence="1" id="KW-1133">Transmembrane helix</keyword>
<reference evidence="3" key="2">
    <citation type="journal article" date="2021" name="PeerJ">
        <title>Extensive microbial diversity within the chicken gut microbiome revealed by metagenomics and culture.</title>
        <authorList>
            <person name="Gilroy R."/>
            <person name="Ravi A."/>
            <person name="Getino M."/>
            <person name="Pursley I."/>
            <person name="Horton D.L."/>
            <person name="Alikhan N.F."/>
            <person name="Baker D."/>
            <person name="Gharbi K."/>
            <person name="Hall N."/>
            <person name="Watson M."/>
            <person name="Adriaenssens E.M."/>
            <person name="Foster-Nyarko E."/>
            <person name="Jarju S."/>
            <person name="Secka A."/>
            <person name="Antonio M."/>
            <person name="Oren A."/>
            <person name="Chaudhuri R.R."/>
            <person name="La Ragione R."/>
            <person name="Hildebrand F."/>
            <person name="Pallen M.J."/>
        </authorList>
    </citation>
    <scope>NUCLEOTIDE SEQUENCE</scope>
    <source>
        <strain evidence="3">CHK195-12923</strain>
    </source>
</reference>
<keyword evidence="1" id="KW-0472">Membrane</keyword>
<feature type="transmembrane region" description="Helical" evidence="1">
    <location>
        <begin position="30"/>
        <end position="51"/>
    </location>
</feature>
<comment type="caution">
    <text evidence="3">The sequence shown here is derived from an EMBL/GenBank/DDBJ whole genome shotgun (WGS) entry which is preliminary data.</text>
</comment>
<feature type="chain" id="PRO_5039601293" description="Peptidase M50 domain-containing protein" evidence="2">
    <location>
        <begin position="19"/>
        <end position="247"/>
    </location>
</feature>
<dbReference type="AlphaFoldDB" id="A0A9D1MJ78"/>
<evidence type="ECO:0000256" key="2">
    <source>
        <dbReference type="SAM" id="SignalP"/>
    </source>
</evidence>
<keyword evidence="1" id="KW-0812">Transmembrane</keyword>
<proteinExistence type="predicted"/>